<proteinExistence type="predicted"/>
<protein>
    <submittedName>
        <fullName evidence="1">Uncharacterized protein</fullName>
    </submittedName>
</protein>
<sequence length="33" mass="3926">MDYGLDIFMIEKEKDKIVEILKDYVREVHANLG</sequence>
<organism evidence="1">
    <name type="scientific">Hungatella hathewayi</name>
    <dbReference type="NCBI Taxonomy" id="154046"/>
    <lineage>
        <taxon>Bacteria</taxon>
        <taxon>Bacillati</taxon>
        <taxon>Bacillota</taxon>
        <taxon>Clostridia</taxon>
        <taxon>Lachnospirales</taxon>
        <taxon>Lachnospiraceae</taxon>
        <taxon>Hungatella</taxon>
    </lineage>
</organism>
<name>A0A6N3G331_9FIRM</name>
<accession>A0A6N3G331</accession>
<reference evidence="1" key="1">
    <citation type="submission" date="2019-11" db="EMBL/GenBank/DDBJ databases">
        <authorList>
            <person name="Feng L."/>
        </authorList>
    </citation>
    <scope>NUCLEOTIDE SEQUENCE</scope>
    <source>
        <strain evidence="1">ChathewayiLFYP18</strain>
    </source>
</reference>
<dbReference type="EMBL" id="CACRUH010000062">
    <property type="protein sequence ID" value="VYU59237.1"/>
    <property type="molecule type" value="Genomic_DNA"/>
</dbReference>
<evidence type="ECO:0000313" key="1">
    <source>
        <dbReference type="EMBL" id="VYU59237.1"/>
    </source>
</evidence>
<dbReference type="AlphaFoldDB" id="A0A6N3G331"/>
<gene>
    <name evidence="1" type="ORF">CHLFYP18_01603</name>
</gene>